<comment type="subcellular location">
    <subcellularLocation>
        <location evidence="1">Membrane</location>
        <topology evidence="1">Multi-pass membrane protein</topology>
    </subcellularLocation>
</comment>
<evidence type="ECO:0000313" key="7">
    <source>
        <dbReference type="Proteomes" id="UP000243515"/>
    </source>
</evidence>
<evidence type="ECO:0000256" key="2">
    <source>
        <dbReference type="ARBA" id="ARBA00022692"/>
    </source>
</evidence>
<sequence>MKNGHCLVPALFAIFFPTIGLFIFAWTARPSIHWIVSAIIIVIYGASGFILFQCVFAYIPLSYPQYAFAGNDFLRSSSAFGSVLFSRAMYLNLGIAKGVLSVLGIIGIFYLYFHGAKLRARSKFAVS</sequence>
<keyword evidence="4 5" id="KW-0472">Membrane</keyword>
<evidence type="ECO:0000256" key="3">
    <source>
        <dbReference type="ARBA" id="ARBA00022989"/>
    </source>
</evidence>
<protein>
    <submittedName>
        <fullName evidence="6">Uncharacterized protein</fullName>
    </submittedName>
</protein>
<evidence type="ECO:0000256" key="4">
    <source>
        <dbReference type="ARBA" id="ARBA00023136"/>
    </source>
</evidence>
<keyword evidence="3 5" id="KW-1133">Transmembrane helix</keyword>
<organism evidence="6 7">
    <name type="scientific">Elaphomyces granulatus</name>
    <dbReference type="NCBI Taxonomy" id="519963"/>
    <lineage>
        <taxon>Eukaryota</taxon>
        <taxon>Fungi</taxon>
        <taxon>Dikarya</taxon>
        <taxon>Ascomycota</taxon>
        <taxon>Pezizomycotina</taxon>
        <taxon>Eurotiomycetes</taxon>
        <taxon>Eurotiomycetidae</taxon>
        <taxon>Eurotiales</taxon>
        <taxon>Elaphomycetaceae</taxon>
        <taxon>Elaphomyces</taxon>
    </lineage>
</organism>
<dbReference type="EMBL" id="NPHW01006220">
    <property type="protein sequence ID" value="OXV06010.1"/>
    <property type="molecule type" value="Genomic_DNA"/>
</dbReference>
<feature type="transmembrane region" description="Helical" evidence="5">
    <location>
        <begin position="95"/>
        <end position="113"/>
    </location>
</feature>
<gene>
    <name evidence="6" type="ORF">Egran_06222</name>
</gene>
<dbReference type="OrthoDB" id="3357846at2759"/>
<name>A0A232LPB6_9EURO</name>
<evidence type="ECO:0000256" key="1">
    <source>
        <dbReference type="ARBA" id="ARBA00004141"/>
    </source>
</evidence>
<accession>A0A232LPB6</accession>
<dbReference type="GO" id="GO:1990961">
    <property type="term" value="P:xenobiotic detoxification by transmembrane export across the plasma membrane"/>
    <property type="evidence" value="ECO:0007669"/>
    <property type="project" value="TreeGrafter"/>
</dbReference>
<dbReference type="GO" id="GO:0015244">
    <property type="term" value="F:fluconazole transmembrane transporter activity"/>
    <property type="evidence" value="ECO:0007669"/>
    <property type="project" value="TreeGrafter"/>
</dbReference>
<proteinExistence type="predicted"/>
<reference evidence="6 7" key="1">
    <citation type="journal article" date="2015" name="Environ. Microbiol.">
        <title>Metagenome sequence of Elaphomyces granulatus from sporocarp tissue reveals Ascomycota ectomycorrhizal fingerprints of genome expansion and a Proteobacteria-rich microbiome.</title>
        <authorList>
            <person name="Quandt C.A."/>
            <person name="Kohler A."/>
            <person name="Hesse C.N."/>
            <person name="Sharpton T.J."/>
            <person name="Martin F."/>
            <person name="Spatafora J.W."/>
        </authorList>
    </citation>
    <scope>NUCLEOTIDE SEQUENCE [LARGE SCALE GENOMIC DNA]</scope>
    <source>
        <strain evidence="6 7">OSC145934</strain>
    </source>
</reference>
<dbReference type="Proteomes" id="UP000243515">
    <property type="component" value="Unassembled WGS sequence"/>
</dbReference>
<keyword evidence="2 5" id="KW-0812">Transmembrane</keyword>
<dbReference type="AlphaFoldDB" id="A0A232LPB6"/>
<feature type="transmembrane region" description="Helical" evidence="5">
    <location>
        <begin position="34"/>
        <end position="61"/>
    </location>
</feature>
<dbReference type="PANTHER" id="PTHR23502">
    <property type="entry name" value="MAJOR FACILITATOR SUPERFAMILY"/>
    <property type="match status" value="1"/>
</dbReference>
<dbReference type="PANTHER" id="PTHR23502:SF23">
    <property type="entry name" value="FLUCONAZOLE RESISTANCE PROTEIN 1"/>
    <property type="match status" value="1"/>
</dbReference>
<feature type="transmembrane region" description="Helical" evidence="5">
    <location>
        <begin position="7"/>
        <end position="28"/>
    </location>
</feature>
<dbReference type="GO" id="GO:0005886">
    <property type="term" value="C:plasma membrane"/>
    <property type="evidence" value="ECO:0007669"/>
    <property type="project" value="TreeGrafter"/>
</dbReference>
<comment type="caution">
    <text evidence="6">The sequence shown here is derived from an EMBL/GenBank/DDBJ whole genome shotgun (WGS) entry which is preliminary data.</text>
</comment>
<keyword evidence="7" id="KW-1185">Reference proteome</keyword>
<evidence type="ECO:0000313" key="6">
    <source>
        <dbReference type="EMBL" id="OXV06010.1"/>
    </source>
</evidence>
<evidence type="ECO:0000256" key="5">
    <source>
        <dbReference type="SAM" id="Phobius"/>
    </source>
</evidence>